<dbReference type="EMBL" id="FLRB01000007">
    <property type="protein sequence ID" value="SBT20704.1"/>
    <property type="molecule type" value="Genomic_DNA"/>
</dbReference>
<proteinExistence type="predicted"/>
<name>A0A1C3JPP0_9GAMM</name>
<reference evidence="3 4" key="2">
    <citation type="submission" date="2016-06" db="EMBL/GenBank/DDBJ databases">
        <authorList>
            <person name="Rodrigo-Torres L."/>
            <person name="Arahal D.R."/>
        </authorList>
    </citation>
    <scope>NUCLEOTIDE SEQUENCE [LARGE SCALE GENOMIC DNA]</scope>
    <source>
        <strain evidence="3 4">CECT 5116</strain>
    </source>
</reference>
<protein>
    <submittedName>
        <fullName evidence="2">Uncharacterized protein</fullName>
    </submittedName>
</protein>
<evidence type="ECO:0000313" key="3">
    <source>
        <dbReference type="EMBL" id="SBT20704.1"/>
    </source>
</evidence>
<organism evidence="2 5">
    <name type="scientific">Marinomonas gallaica</name>
    <dbReference type="NCBI Taxonomy" id="1806667"/>
    <lineage>
        <taxon>Bacteria</taxon>
        <taxon>Pseudomonadati</taxon>
        <taxon>Pseudomonadota</taxon>
        <taxon>Gammaproteobacteria</taxon>
        <taxon>Oceanospirillales</taxon>
        <taxon>Oceanospirillaceae</taxon>
        <taxon>Marinomonas</taxon>
    </lineage>
</organism>
<dbReference type="AlphaFoldDB" id="A0A1C3JPP0"/>
<keyword evidence="4" id="KW-1185">Reference proteome</keyword>
<dbReference type="OrthoDB" id="1676884at2"/>
<feature type="region of interest" description="Disordered" evidence="1">
    <location>
        <begin position="1"/>
        <end position="39"/>
    </location>
</feature>
<evidence type="ECO:0000313" key="5">
    <source>
        <dbReference type="Proteomes" id="UP000092871"/>
    </source>
</evidence>
<evidence type="ECO:0000313" key="2">
    <source>
        <dbReference type="EMBL" id="SBT16989.1"/>
    </source>
</evidence>
<feature type="region of interest" description="Disordered" evidence="1">
    <location>
        <begin position="112"/>
        <end position="135"/>
    </location>
</feature>
<dbReference type="Proteomes" id="UP000092840">
    <property type="component" value="Unassembled WGS sequence"/>
</dbReference>
<feature type="compositionally biased region" description="Polar residues" evidence="1">
    <location>
        <begin position="1"/>
        <end position="22"/>
    </location>
</feature>
<evidence type="ECO:0000313" key="4">
    <source>
        <dbReference type="Proteomes" id="UP000092840"/>
    </source>
</evidence>
<dbReference type="Proteomes" id="UP000092871">
    <property type="component" value="Unassembled WGS sequence"/>
</dbReference>
<sequence>MAESQLSFQSRYAHQTSTFSGQRRTRIEQEPDTNTNAQRPAAFAQAQFSERITRQQEVAFSSQVQQELEVEDEATKSISIIEQRFSKMLTLLERMFGVEISLFDERDFQKASEAQQSVAQPPESARQSDEGTGGRRQVIEAIQEYRYVTETESSSVAIQGKLELNDGRKLDVDFRLDMSRSKVEEYYGQITLSSRTVDPLVVNLNGNVAQLTNQRTSFDIDGDGEEEQIAFATGDSAFLAVDKNGNGRIDDGNELFGPRSGSGFADLAKYDDNQDGLIDELDDIWQELVLVQRDESGNESLLSLKDVGISAFVLERTSSLFSLFDEQGEQAGVVRETGLYVRDDCSIDSLQHVDLVV</sequence>
<dbReference type="PANTHER" id="PTHR39431:SF1">
    <property type="entry name" value="FRPA_C-RELATED PROTEIN"/>
    <property type="match status" value="1"/>
</dbReference>
<evidence type="ECO:0000256" key="1">
    <source>
        <dbReference type="SAM" id="MobiDB-lite"/>
    </source>
</evidence>
<accession>A0A1C3JPP0</accession>
<dbReference type="EMBL" id="FLRA01000006">
    <property type="protein sequence ID" value="SBT16989.1"/>
    <property type="molecule type" value="Genomic_DNA"/>
</dbReference>
<reference evidence="2 5" key="1">
    <citation type="submission" date="2016-06" db="EMBL/GenBank/DDBJ databases">
        <authorList>
            <person name="Kjaerup R.B."/>
            <person name="Dalgaard T.S."/>
            <person name="Juul-Madsen H.R."/>
        </authorList>
    </citation>
    <scope>NUCLEOTIDE SEQUENCE [LARGE SCALE GENOMIC DNA]</scope>
    <source>
        <strain evidence="2 5">CECT 5115</strain>
    </source>
</reference>
<dbReference type="RefSeq" id="WP_067033076.1">
    <property type="nucleotide sequence ID" value="NZ_FLRA01000006.1"/>
</dbReference>
<dbReference type="PANTHER" id="PTHR39431">
    <property type="entry name" value="FRPA/C-RELATED PROTEIN"/>
    <property type="match status" value="1"/>
</dbReference>
<gene>
    <name evidence="2" type="ORF">MGA5115_01077</name>
    <name evidence="3" type="ORF">MGA5116_01291</name>
</gene>